<dbReference type="EMBL" id="CAJNNW010008090">
    <property type="protein sequence ID" value="CAE8649733.1"/>
    <property type="molecule type" value="Genomic_DNA"/>
</dbReference>
<protein>
    <submittedName>
        <fullName evidence="1">Uncharacterized protein</fullName>
    </submittedName>
</protein>
<sequence>VFCEWLGVDGVPSWVDSLARAVGERSVVDSGPASDVKCPEGHCCQLQAQGVIASFLEQVICQDCDEELKTSEAHWRCVSCCFELCVKCAQSA</sequence>
<name>A0A813IGI8_POLGL</name>
<dbReference type="AlphaFoldDB" id="A0A813IGI8"/>
<evidence type="ECO:0000313" key="1">
    <source>
        <dbReference type="EMBL" id="CAE8649733.1"/>
    </source>
</evidence>
<accession>A0A813IGI8</accession>
<reference evidence="1" key="1">
    <citation type="submission" date="2021-02" db="EMBL/GenBank/DDBJ databases">
        <authorList>
            <person name="Dougan E. K."/>
            <person name="Rhodes N."/>
            <person name="Thang M."/>
            <person name="Chan C."/>
        </authorList>
    </citation>
    <scope>NUCLEOTIDE SEQUENCE</scope>
</reference>
<dbReference type="Proteomes" id="UP000626109">
    <property type="component" value="Unassembled WGS sequence"/>
</dbReference>
<feature type="non-terminal residue" evidence="1">
    <location>
        <position position="1"/>
    </location>
</feature>
<proteinExistence type="predicted"/>
<evidence type="ECO:0000313" key="2">
    <source>
        <dbReference type="Proteomes" id="UP000626109"/>
    </source>
</evidence>
<organism evidence="1 2">
    <name type="scientific">Polarella glacialis</name>
    <name type="common">Dinoflagellate</name>
    <dbReference type="NCBI Taxonomy" id="89957"/>
    <lineage>
        <taxon>Eukaryota</taxon>
        <taxon>Sar</taxon>
        <taxon>Alveolata</taxon>
        <taxon>Dinophyceae</taxon>
        <taxon>Suessiales</taxon>
        <taxon>Suessiaceae</taxon>
        <taxon>Polarella</taxon>
    </lineage>
</organism>
<gene>
    <name evidence="1" type="ORF">PGLA2088_LOCUS7688</name>
</gene>
<comment type="caution">
    <text evidence="1">The sequence shown here is derived from an EMBL/GenBank/DDBJ whole genome shotgun (WGS) entry which is preliminary data.</text>
</comment>